<dbReference type="RefSeq" id="WP_188118519.1">
    <property type="nucleotide sequence ID" value="NZ_FQZP01000060.1"/>
</dbReference>
<evidence type="ECO:0000259" key="2">
    <source>
        <dbReference type="Pfam" id="PF06808"/>
    </source>
</evidence>
<keyword evidence="1" id="KW-0812">Transmembrane</keyword>
<dbReference type="PANTHER" id="PTHR43849:SF2">
    <property type="entry name" value="BLL3936 PROTEIN"/>
    <property type="match status" value="1"/>
</dbReference>
<evidence type="ECO:0000313" key="3">
    <source>
        <dbReference type="EMBL" id="SHJ48534.1"/>
    </source>
</evidence>
<protein>
    <submittedName>
        <fullName evidence="3">TRAP transporter, 4TM/12TM fusion protein</fullName>
    </submittedName>
</protein>
<feature type="transmembrane region" description="Helical" evidence="1">
    <location>
        <begin position="97"/>
        <end position="118"/>
    </location>
</feature>
<dbReference type="Pfam" id="PF06808">
    <property type="entry name" value="DctM"/>
    <property type="match status" value="1"/>
</dbReference>
<feature type="transmembrane region" description="Helical" evidence="1">
    <location>
        <begin position="607"/>
        <end position="638"/>
    </location>
</feature>
<organism evidence="3 4">
    <name type="scientific">Thermoclostridium caenicola</name>
    <dbReference type="NCBI Taxonomy" id="659425"/>
    <lineage>
        <taxon>Bacteria</taxon>
        <taxon>Bacillati</taxon>
        <taxon>Bacillota</taxon>
        <taxon>Clostridia</taxon>
        <taxon>Eubacteriales</taxon>
        <taxon>Oscillospiraceae</taxon>
        <taxon>Thermoclostridium</taxon>
    </lineage>
</organism>
<feature type="transmembrane region" description="Helical" evidence="1">
    <location>
        <begin position="153"/>
        <end position="170"/>
    </location>
</feature>
<feature type="transmembrane region" description="Helical" evidence="1">
    <location>
        <begin position="478"/>
        <end position="496"/>
    </location>
</feature>
<keyword evidence="1" id="KW-1133">Transmembrane helix</keyword>
<gene>
    <name evidence="3" type="ORF">SAMN05444373_10601</name>
</gene>
<feature type="transmembrane region" description="Helical" evidence="1">
    <location>
        <begin position="68"/>
        <end position="85"/>
    </location>
</feature>
<keyword evidence="1" id="KW-0472">Membrane</keyword>
<feature type="transmembrane region" description="Helical" evidence="1">
    <location>
        <begin position="573"/>
        <end position="595"/>
    </location>
</feature>
<feature type="domain" description="TRAP C4-dicarboxylate transport system permease DctM subunit" evidence="2">
    <location>
        <begin position="141"/>
        <end position="568"/>
    </location>
</feature>
<dbReference type="EMBL" id="FQZP01000060">
    <property type="protein sequence ID" value="SHJ48534.1"/>
    <property type="molecule type" value="Genomic_DNA"/>
</dbReference>
<evidence type="ECO:0000313" key="4">
    <source>
        <dbReference type="Proteomes" id="UP000324781"/>
    </source>
</evidence>
<dbReference type="AlphaFoldDB" id="A0A1M6JPD8"/>
<dbReference type="InterPro" id="IPR011853">
    <property type="entry name" value="TRAP_DctM-Dct_fused"/>
</dbReference>
<reference evidence="3 4" key="1">
    <citation type="submission" date="2016-11" db="EMBL/GenBank/DDBJ databases">
        <authorList>
            <person name="Varghese N."/>
            <person name="Submissions S."/>
        </authorList>
    </citation>
    <scope>NUCLEOTIDE SEQUENCE [LARGE SCALE GENOMIC DNA]</scope>
    <source>
        <strain evidence="3 4">DSM 19027</strain>
    </source>
</reference>
<feature type="transmembrane region" description="Helical" evidence="1">
    <location>
        <begin position="419"/>
        <end position="443"/>
    </location>
</feature>
<keyword evidence="4" id="KW-1185">Reference proteome</keyword>
<dbReference type="NCBIfam" id="TIGR02123">
    <property type="entry name" value="TRAP_fused"/>
    <property type="match status" value="1"/>
</dbReference>
<name>A0A1M6JPD8_9FIRM</name>
<feature type="transmembrane region" description="Helical" evidence="1">
    <location>
        <begin position="309"/>
        <end position="333"/>
    </location>
</feature>
<dbReference type="InterPro" id="IPR010656">
    <property type="entry name" value="DctM"/>
</dbReference>
<dbReference type="Proteomes" id="UP000324781">
    <property type="component" value="Unassembled WGS sequence"/>
</dbReference>
<feature type="transmembrane region" description="Helical" evidence="1">
    <location>
        <begin position="43"/>
        <end position="62"/>
    </location>
</feature>
<feature type="transmembrane region" description="Helical" evidence="1">
    <location>
        <begin position="449"/>
        <end position="471"/>
    </location>
</feature>
<feature type="transmembrane region" description="Helical" evidence="1">
    <location>
        <begin position="190"/>
        <end position="211"/>
    </location>
</feature>
<proteinExistence type="predicted"/>
<feature type="transmembrane region" description="Helical" evidence="1">
    <location>
        <begin position="546"/>
        <end position="567"/>
    </location>
</feature>
<feature type="transmembrane region" description="Helical" evidence="1">
    <location>
        <begin position="502"/>
        <end position="526"/>
    </location>
</feature>
<feature type="transmembrane region" description="Helical" evidence="1">
    <location>
        <begin position="353"/>
        <end position="374"/>
    </location>
</feature>
<sequence>MSENKHVSHSSLSETEHIDVEAVLAEFDRESNTRHYAGVPKKIVRYFLAAFSVYVFYMNLLSTWPEQIRRASFVGLIIFAAFMLYPARKKSAKKVNYVPWYDIIIGLVGSACFFYYVANFETIARKATRISQFDMVVGLIGIIVIAEVCRRVVGIPILVVAGAFVVYAFSTGYSLTRVVYTLFYTLEGVIGTPIGVCSTFIVLFIILGAFLEKTNIGSFFIDLANSIAGRATGGPAKVAVIASAMEGMYSGSSVANTVGSGSVTIPIMKKTGYDKDFAAAVEAAASTGGQIMPPIMGAAAFLMAEMTELPYATIALAAVFPAILFFSGIFLAVHFEAKKLGLKGLPKESIPNFFKLLLSRGYLLIPILVLIFTMSYGFTPSRAACLAILAAIIVSSFRKETRLSPSAFVDALETGARNTIGVAAACAIAGIIVGIVALTGIGLRLADMLLMLSGGIDILALILTMIACIILGMGVPTTANYVIMATITAPIILKLIPGTPVLAAHMFVFYFGIVADITPPVALAAYAGAAISGGNPIRTGVIATRLAIAAFIIPYIFVLNPTMLLINASFGELVQIVITSMIGMFAISSGLGGFMRKTMPWWQRIPAVAAGVALIDPGLVTDLVGLVVIGLICVLQFASRDKKNMSVSD</sequence>
<dbReference type="PANTHER" id="PTHR43849">
    <property type="entry name" value="BLL3936 PROTEIN"/>
    <property type="match status" value="1"/>
</dbReference>
<evidence type="ECO:0000256" key="1">
    <source>
        <dbReference type="SAM" id="Phobius"/>
    </source>
</evidence>
<accession>A0A1M6JPD8</accession>